<dbReference type="InterPro" id="IPR006143">
    <property type="entry name" value="RND_pump_MFP"/>
</dbReference>
<dbReference type="GO" id="GO:0015562">
    <property type="term" value="F:efflux transmembrane transporter activity"/>
    <property type="evidence" value="ECO:0007669"/>
    <property type="project" value="TreeGrafter"/>
</dbReference>
<dbReference type="NCBIfam" id="TIGR01730">
    <property type="entry name" value="RND_mfp"/>
    <property type="match status" value="1"/>
</dbReference>
<dbReference type="Gene3D" id="1.10.287.470">
    <property type="entry name" value="Helix hairpin bin"/>
    <property type="match status" value="1"/>
</dbReference>
<dbReference type="EMBL" id="UOFZ01000059">
    <property type="protein sequence ID" value="VAX12689.1"/>
    <property type="molecule type" value="Genomic_DNA"/>
</dbReference>
<dbReference type="GO" id="GO:1990281">
    <property type="term" value="C:efflux pump complex"/>
    <property type="evidence" value="ECO:0007669"/>
    <property type="project" value="TreeGrafter"/>
</dbReference>
<feature type="domain" description="YknX-like C-terminal permuted SH3-like" evidence="1">
    <location>
        <begin position="278"/>
        <end position="345"/>
    </location>
</feature>
<dbReference type="PANTHER" id="PTHR30469">
    <property type="entry name" value="MULTIDRUG RESISTANCE PROTEIN MDTA"/>
    <property type="match status" value="1"/>
</dbReference>
<dbReference type="AlphaFoldDB" id="A0A3B1B2X1"/>
<dbReference type="Gene3D" id="2.40.50.100">
    <property type="match status" value="1"/>
</dbReference>
<evidence type="ECO:0000313" key="2">
    <source>
        <dbReference type="EMBL" id="VAX12689.1"/>
    </source>
</evidence>
<dbReference type="PANTHER" id="PTHR30469:SF15">
    <property type="entry name" value="HLYD FAMILY OF SECRETION PROTEINS"/>
    <property type="match status" value="1"/>
</dbReference>
<sequence>MQCPKTSNLFFALTAALGITIAPLLHAGEIASVEVKTATVVKKQISETLVAYGVLEPDPDQILSLSLAHAGRINHVWVRLGQRIKRGSKLLQLITAPDARMQYLQAQSAVDFASRELERRQRLLKEQLATKAQVDAAHKALRDARALLDALRKRGLNRMKEILRAPMDGIITQLDVTQGQRVQANTSAMLLAAEKRLIARLGVEAEDLGRLKPGTPVTITSVFVPGVKVESRIRELHAMLNPRTHLVDVLSPIPEQQIDHLVLGSRILGHIQLTPHPALVVPRSAVLGDDQIAFVYTVRQGKARKIKVQTGLEQGDEIEIIGPIKAGDTIITLGNYELSDGMAIREAR</sequence>
<dbReference type="InterPro" id="IPR058637">
    <property type="entry name" value="YknX-like_C"/>
</dbReference>
<reference evidence="2" key="1">
    <citation type="submission" date="2018-06" db="EMBL/GenBank/DDBJ databases">
        <authorList>
            <person name="Zhirakovskaya E."/>
        </authorList>
    </citation>
    <scope>NUCLEOTIDE SEQUENCE</scope>
</reference>
<evidence type="ECO:0000259" key="1">
    <source>
        <dbReference type="Pfam" id="PF25989"/>
    </source>
</evidence>
<dbReference type="Pfam" id="PF25989">
    <property type="entry name" value="YknX_C"/>
    <property type="match status" value="1"/>
</dbReference>
<organism evidence="2">
    <name type="scientific">hydrothermal vent metagenome</name>
    <dbReference type="NCBI Taxonomy" id="652676"/>
    <lineage>
        <taxon>unclassified sequences</taxon>
        <taxon>metagenomes</taxon>
        <taxon>ecological metagenomes</taxon>
    </lineage>
</organism>
<gene>
    <name evidence="2" type="ORF">MNBD_GAMMA24-541</name>
</gene>
<proteinExistence type="predicted"/>
<accession>A0A3B1B2X1</accession>
<name>A0A3B1B2X1_9ZZZZ</name>
<dbReference type="Gene3D" id="2.40.420.20">
    <property type="match status" value="1"/>
</dbReference>
<protein>
    <recommendedName>
        <fullName evidence="1">YknX-like C-terminal permuted SH3-like domain-containing protein</fullName>
    </recommendedName>
</protein>
<dbReference type="SUPFAM" id="SSF111369">
    <property type="entry name" value="HlyD-like secretion proteins"/>
    <property type="match status" value="1"/>
</dbReference>